<reference evidence="5" key="1">
    <citation type="submission" date="2019-03" db="EMBL/GenBank/DDBJ databases">
        <title>Snf2 controls pulcherriminic acid biosynthesis and connects pigmentation and antifungal activity of the yeast Metschnikowia pulcherrima.</title>
        <authorList>
            <person name="Gore-Lloyd D."/>
            <person name="Sumann I."/>
            <person name="Brachmann A.O."/>
            <person name="Schneeberger K."/>
            <person name="Ortiz-Merino R.A."/>
            <person name="Moreno-Beltran M."/>
            <person name="Schlaefli M."/>
            <person name="Kirner P."/>
            <person name="Santos Kron A."/>
            <person name="Wolfe K.H."/>
            <person name="Piel J."/>
            <person name="Ahrens C.H."/>
            <person name="Henk D."/>
            <person name="Freimoser F.M."/>
        </authorList>
    </citation>
    <scope>NUCLEOTIDE SEQUENCE [LARGE SCALE GENOMIC DNA]</scope>
    <source>
        <strain evidence="5">APC 1.2</strain>
    </source>
</reference>
<protein>
    <recommendedName>
        <fullName evidence="3">C2H2-type domain-containing protein</fullName>
    </recommendedName>
</protein>
<keyword evidence="1" id="KW-0479">Metal-binding</keyword>
<feature type="region of interest" description="Disordered" evidence="2">
    <location>
        <begin position="15"/>
        <end position="50"/>
    </location>
</feature>
<dbReference type="PROSITE" id="PS50157">
    <property type="entry name" value="ZINC_FINGER_C2H2_2"/>
    <property type="match status" value="1"/>
</dbReference>
<name>A0A4P6XTG3_9ASCO</name>
<dbReference type="Gene3D" id="3.30.160.60">
    <property type="entry name" value="Classic Zinc Finger"/>
    <property type="match status" value="1"/>
</dbReference>
<keyword evidence="5" id="KW-1185">Reference proteome</keyword>
<keyword evidence="1" id="KW-0863">Zinc-finger</keyword>
<gene>
    <name evidence="4" type="ORF">METSCH_F04850</name>
</gene>
<feature type="region of interest" description="Disordered" evidence="2">
    <location>
        <begin position="261"/>
        <end position="302"/>
    </location>
</feature>
<feature type="compositionally biased region" description="Polar residues" evidence="2">
    <location>
        <begin position="21"/>
        <end position="34"/>
    </location>
</feature>
<feature type="domain" description="C2H2-type" evidence="3">
    <location>
        <begin position="333"/>
        <end position="370"/>
    </location>
</feature>
<proteinExistence type="predicted"/>
<dbReference type="EMBL" id="CP034461">
    <property type="protein sequence ID" value="QBM90897.1"/>
    <property type="molecule type" value="Genomic_DNA"/>
</dbReference>
<dbReference type="Proteomes" id="UP000292447">
    <property type="component" value="Chromosome VI"/>
</dbReference>
<evidence type="ECO:0000256" key="2">
    <source>
        <dbReference type="SAM" id="MobiDB-lite"/>
    </source>
</evidence>
<accession>A0A4P6XTG3</accession>
<dbReference type="GO" id="GO:0008270">
    <property type="term" value="F:zinc ion binding"/>
    <property type="evidence" value="ECO:0007669"/>
    <property type="project" value="UniProtKB-KW"/>
</dbReference>
<evidence type="ECO:0000313" key="5">
    <source>
        <dbReference type="Proteomes" id="UP000292447"/>
    </source>
</evidence>
<dbReference type="STRING" id="2163413.A0A4P6XTG3"/>
<keyword evidence="1" id="KW-0862">Zinc</keyword>
<organism evidence="4 5">
    <name type="scientific">Metschnikowia aff. pulcherrima</name>
    <dbReference type="NCBI Taxonomy" id="2163413"/>
    <lineage>
        <taxon>Eukaryota</taxon>
        <taxon>Fungi</taxon>
        <taxon>Dikarya</taxon>
        <taxon>Ascomycota</taxon>
        <taxon>Saccharomycotina</taxon>
        <taxon>Pichiomycetes</taxon>
        <taxon>Metschnikowiaceae</taxon>
        <taxon>Metschnikowia</taxon>
    </lineage>
</organism>
<feature type="region of interest" description="Disordered" evidence="2">
    <location>
        <begin position="450"/>
        <end position="483"/>
    </location>
</feature>
<dbReference type="AlphaFoldDB" id="A0A4P6XTG3"/>
<dbReference type="InterPro" id="IPR013087">
    <property type="entry name" value="Znf_C2H2_type"/>
</dbReference>
<evidence type="ECO:0000313" key="4">
    <source>
        <dbReference type="EMBL" id="QBM90897.1"/>
    </source>
</evidence>
<evidence type="ECO:0000256" key="1">
    <source>
        <dbReference type="PROSITE-ProRule" id="PRU00042"/>
    </source>
</evidence>
<evidence type="ECO:0000259" key="3">
    <source>
        <dbReference type="PROSITE" id="PS50157"/>
    </source>
</evidence>
<sequence length="483" mass="55871">MNIMSLMSQWSQALDLPMSGGQPSQESVATSVEGSQRHKLSAEGTPVQENTETYERGSLLPYSLHSQQIASVPPPTDVKGFTNQWLRRGTPYNERKTIKLLIKGVPTSMRDYAEHLYKVACLLYDGELTYDQTLKLERKYVALTALLPRYMPSEDPAQLKLYLVVEKCFDVFIKMAMNQKKMEVATHTIRFLTTVVMALNYWEIYNLLRFRPAIYQFLTLIHFDLNECYARFLREYQEYTHKQENILQSTLRRVAAESGRKRRFSSSLTPEQSDHEGTFDPHDTDHVDSPTKEKHRRKRARADLKLQNHRVVPREYKHAASARSSNYDPDVVHECQLPSPEDSSKVCLRRFSRKYELIRHQETVHLKKKKLFKCYVCVKQDPVNGPRIFTRHDTLAKHIRVNHRISGKEAKAEVAYSKKHAEIVEEGDITVQVGRRKTKVDFELRAHMDKRGSAREGPDGTLIFDEIDESAPDSIHSGDEGLY</sequence>
<feature type="compositionally biased region" description="Basic and acidic residues" evidence="2">
    <location>
        <begin position="272"/>
        <end position="292"/>
    </location>
</feature>